<dbReference type="PANTHER" id="PTHR23128:SF132">
    <property type="entry name" value="SERPENTINE RECEPTOR, CLASS E (EPSILON)-RELATED"/>
    <property type="match status" value="1"/>
</dbReference>
<dbReference type="GO" id="GO:0007606">
    <property type="term" value="P:sensory perception of chemical stimulus"/>
    <property type="evidence" value="ECO:0007669"/>
    <property type="project" value="InterPro"/>
</dbReference>
<sequence>MVPAVIVERSFASCFIADYESIPRPWISSVVNAGSLILASLYYTIILLAMSICMFIVSSLTLVVIYRRDSGKLRDITGETGKYAINYTLSLKFQLAENVRVAKILVYFSAGLSAWGSFGCCLSASSLVIFGEAHAVGQLVYSLLNNYIAL</sequence>
<keyword evidence="2" id="KW-1133">Transmembrane helix</keyword>
<dbReference type="GO" id="GO:0016020">
    <property type="term" value="C:membrane"/>
    <property type="evidence" value="ECO:0007669"/>
    <property type="project" value="InterPro"/>
</dbReference>
<dbReference type="OMA" id="IPRPWIS"/>
<organism evidence="5">
    <name type="scientific">Nippostrongylus brasiliensis</name>
    <name type="common">Rat hookworm</name>
    <dbReference type="NCBI Taxonomy" id="27835"/>
    <lineage>
        <taxon>Eukaryota</taxon>
        <taxon>Metazoa</taxon>
        <taxon>Ecdysozoa</taxon>
        <taxon>Nematoda</taxon>
        <taxon>Chromadorea</taxon>
        <taxon>Rhabditida</taxon>
        <taxon>Rhabditina</taxon>
        <taxon>Rhabditomorpha</taxon>
        <taxon>Strongyloidea</taxon>
        <taxon>Heligmosomidae</taxon>
        <taxon>Nippostrongylus</taxon>
    </lineage>
</organism>
<dbReference type="InterPro" id="IPR004151">
    <property type="entry name" value="7TM_GPCR_serpentine_rcpt_Sre"/>
</dbReference>
<reference evidence="5" key="1">
    <citation type="submission" date="2017-02" db="UniProtKB">
        <authorList>
            <consortium name="WormBaseParasite"/>
        </authorList>
    </citation>
    <scope>IDENTIFICATION</scope>
</reference>
<comment type="similarity">
    <text evidence="1">Belongs to the nematode receptor-like protein sre family.</text>
</comment>
<dbReference type="Pfam" id="PF03125">
    <property type="entry name" value="Sre"/>
    <property type="match status" value="1"/>
</dbReference>
<evidence type="ECO:0000313" key="3">
    <source>
        <dbReference type="EMBL" id="VDL86589.1"/>
    </source>
</evidence>
<gene>
    <name evidence="3" type="ORF">NBR_LOCUS22042</name>
</gene>
<evidence type="ECO:0000256" key="2">
    <source>
        <dbReference type="SAM" id="Phobius"/>
    </source>
</evidence>
<evidence type="ECO:0000313" key="5">
    <source>
        <dbReference type="WBParaSite" id="NBR_0002204101-mRNA-1"/>
    </source>
</evidence>
<keyword evidence="4" id="KW-1185">Reference proteome</keyword>
<dbReference type="EMBL" id="UYSL01027306">
    <property type="protein sequence ID" value="VDL86589.1"/>
    <property type="molecule type" value="Genomic_DNA"/>
</dbReference>
<reference evidence="3 4" key="2">
    <citation type="submission" date="2018-11" db="EMBL/GenBank/DDBJ databases">
        <authorList>
            <consortium name="Pathogen Informatics"/>
        </authorList>
    </citation>
    <scope>NUCLEOTIDE SEQUENCE [LARGE SCALE GENOMIC DNA]</scope>
</reference>
<feature type="transmembrane region" description="Helical" evidence="2">
    <location>
        <begin position="41"/>
        <end position="66"/>
    </location>
</feature>
<name>A0A0N4YXR9_NIPBR</name>
<protein>
    <submittedName>
        <fullName evidence="5">G protein-coupled receptor</fullName>
    </submittedName>
</protein>
<accession>A0A0N4YXR9</accession>
<keyword evidence="2" id="KW-0812">Transmembrane</keyword>
<proteinExistence type="inferred from homology"/>
<dbReference type="Proteomes" id="UP000271162">
    <property type="component" value="Unassembled WGS sequence"/>
</dbReference>
<dbReference type="WBParaSite" id="NBR_0002204101-mRNA-1">
    <property type="protein sequence ID" value="NBR_0002204101-mRNA-1"/>
    <property type="gene ID" value="NBR_0002204101"/>
</dbReference>
<keyword evidence="2" id="KW-0472">Membrane</keyword>
<evidence type="ECO:0000256" key="1">
    <source>
        <dbReference type="ARBA" id="ARBA00006803"/>
    </source>
</evidence>
<dbReference type="PANTHER" id="PTHR23128">
    <property type="entry name" value="SERPENTINE RECEPTOR, CLASS E (EPSILON)-RELATED"/>
    <property type="match status" value="1"/>
</dbReference>
<dbReference type="AlphaFoldDB" id="A0A0N4YXR9"/>
<evidence type="ECO:0000313" key="4">
    <source>
        <dbReference type="Proteomes" id="UP000271162"/>
    </source>
</evidence>